<proteinExistence type="predicted"/>
<evidence type="ECO:0000313" key="2">
    <source>
        <dbReference type="EMBL" id="MBU9833278.1"/>
    </source>
</evidence>
<feature type="transmembrane region" description="Helical" evidence="1">
    <location>
        <begin position="21"/>
        <end position="43"/>
    </location>
</feature>
<gene>
    <name evidence="2" type="ORF">J1786_00185</name>
</gene>
<keyword evidence="1" id="KW-0812">Transmembrane</keyword>
<accession>A0ABS6KVE3</accession>
<evidence type="ECO:0000256" key="1">
    <source>
        <dbReference type="SAM" id="Phobius"/>
    </source>
</evidence>
<comment type="caution">
    <text evidence="2">The sequence shown here is derived from an EMBL/GenBank/DDBJ whole genome shotgun (WGS) entry which is preliminary data.</text>
</comment>
<sequence length="100" mass="10823">MALTAGAAAMEVTPGMVLMEMAVMVGRVLTVEAMGVMVVMVMARVMGGVVVMPVGEEEMVDKEEKAEQMVATMEAQVWVLLPRINNTKKNVLASSLFRLH</sequence>
<protein>
    <submittedName>
        <fullName evidence="2">Uncharacterized protein</fullName>
    </submittedName>
</protein>
<organism evidence="2 3">
    <name type="scientific">Rahnella perminowiae</name>
    <dbReference type="NCBI Taxonomy" id="2816244"/>
    <lineage>
        <taxon>Bacteria</taxon>
        <taxon>Pseudomonadati</taxon>
        <taxon>Pseudomonadota</taxon>
        <taxon>Gammaproteobacteria</taxon>
        <taxon>Enterobacterales</taxon>
        <taxon>Yersiniaceae</taxon>
        <taxon>Rahnella</taxon>
    </lineage>
</organism>
<reference evidence="2 3" key="1">
    <citation type="submission" date="2021-03" db="EMBL/GenBank/DDBJ databases">
        <title>Five novel Rahnella species.</title>
        <authorList>
            <person name="Brady C."/>
            <person name="Asselin J."/>
            <person name="Beer S."/>
            <person name="Bruberg M.B."/>
            <person name="Crampton B."/>
            <person name="Venter S."/>
            <person name="Arnold D."/>
            <person name="Denman S."/>
        </authorList>
    </citation>
    <scope>NUCLEOTIDE SEQUENCE [LARGE SCALE GENOMIC DNA]</scope>
    <source>
        <strain evidence="2 3">L72c</strain>
    </source>
</reference>
<dbReference type="RefSeq" id="WP_217137330.1">
    <property type="nucleotide sequence ID" value="NZ_JAFMOU010000039.1"/>
</dbReference>
<evidence type="ECO:0000313" key="3">
    <source>
        <dbReference type="Proteomes" id="UP000699865"/>
    </source>
</evidence>
<dbReference type="EMBL" id="JAFMOU010000039">
    <property type="protein sequence ID" value="MBU9833278.1"/>
    <property type="molecule type" value="Genomic_DNA"/>
</dbReference>
<keyword evidence="1" id="KW-1133">Transmembrane helix</keyword>
<dbReference type="Proteomes" id="UP000699865">
    <property type="component" value="Unassembled WGS sequence"/>
</dbReference>
<keyword evidence="3" id="KW-1185">Reference proteome</keyword>
<name>A0ABS6KVE3_9GAMM</name>
<keyword evidence="1" id="KW-0472">Membrane</keyword>